<protein>
    <submittedName>
        <fullName evidence="1">Uncharacterized protein</fullName>
    </submittedName>
</protein>
<accession>X1Q0Z8</accession>
<dbReference type="EMBL" id="BARV01045961">
    <property type="protein sequence ID" value="GAI61883.1"/>
    <property type="molecule type" value="Genomic_DNA"/>
</dbReference>
<name>X1Q0Z8_9ZZZZ</name>
<organism evidence="1">
    <name type="scientific">marine sediment metagenome</name>
    <dbReference type="NCBI Taxonomy" id="412755"/>
    <lineage>
        <taxon>unclassified sequences</taxon>
        <taxon>metagenomes</taxon>
        <taxon>ecological metagenomes</taxon>
    </lineage>
</organism>
<gene>
    <name evidence="1" type="ORF">S06H3_66939</name>
</gene>
<comment type="caution">
    <text evidence="1">The sequence shown here is derived from an EMBL/GenBank/DDBJ whole genome shotgun (WGS) entry which is preliminary data.</text>
</comment>
<proteinExistence type="predicted"/>
<dbReference type="AlphaFoldDB" id="X1Q0Z8"/>
<feature type="non-terminal residue" evidence="1">
    <location>
        <position position="41"/>
    </location>
</feature>
<evidence type="ECO:0000313" key="1">
    <source>
        <dbReference type="EMBL" id="GAI61883.1"/>
    </source>
</evidence>
<feature type="non-terminal residue" evidence="1">
    <location>
        <position position="1"/>
    </location>
</feature>
<reference evidence="1" key="1">
    <citation type="journal article" date="2014" name="Front. Microbiol.">
        <title>High frequency of phylogenetically diverse reductive dehalogenase-homologous genes in deep subseafloor sedimentary metagenomes.</title>
        <authorList>
            <person name="Kawai M."/>
            <person name="Futagami T."/>
            <person name="Toyoda A."/>
            <person name="Takaki Y."/>
            <person name="Nishi S."/>
            <person name="Hori S."/>
            <person name="Arai W."/>
            <person name="Tsubouchi T."/>
            <person name="Morono Y."/>
            <person name="Uchiyama I."/>
            <person name="Ito T."/>
            <person name="Fujiyama A."/>
            <person name="Inagaki F."/>
            <person name="Takami H."/>
        </authorList>
    </citation>
    <scope>NUCLEOTIDE SEQUENCE</scope>
    <source>
        <strain evidence="1">Expedition CK06-06</strain>
    </source>
</reference>
<sequence length="41" mass="4564">VYYGKKDEVILDGKLLKEKIVITIDEPKGNSMVCGNVKIRG</sequence>